<dbReference type="RefSeq" id="WP_021691215.1">
    <property type="nucleotide sequence ID" value="NZ_BASZ01000009.1"/>
</dbReference>
<evidence type="ECO:0000313" key="5">
    <source>
        <dbReference type="Proteomes" id="UP000016568"/>
    </source>
</evidence>
<comment type="caution">
    <text evidence="4">The sequence shown here is derived from an EMBL/GenBank/DDBJ whole genome shotgun (WGS) entry which is preliminary data.</text>
</comment>
<organism evidence="4 5">
    <name type="scientific">Caenibius tardaugens NBRC 16725</name>
    <dbReference type="NCBI Taxonomy" id="1219035"/>
    <lineage>
        <taxon>Bacteria</taxon>
        <taxon>Pseudomonadati</taxon>
        <taxon>Pseudomonadota</taxon>
        <taxon>Alphaproteobacteria</taxon>
        <taxon>Sphingomonadales</taxon>
        <taxon>Erythrobacteraceae</taxon>
        <taxon>Caenibius</taxon>
    </lineage>
</organism>
<evidence type="ECO:0000256" key="1">
    <source>
        <dbReference type="ARBA" id="ARBA00010211"/>
    </source>
</evidence>
<dbReference type="InterPro" id="IPR011234">
    <property type="entry name" value="Fumarylacetoacetase-like_C"/>
</dbReference>
<evidence type="ECO:0000313" key="4">
    <source>
        <dbReference type="EMBL" id="GAD50397.1"/>
    </source>
</evidence>
<dbReference type="SUPFAM" id="SSF56529">
    <property type="entry name" value="FAH"/>
    <property type="match status" value="1"/>
</dbReference>
<name>U2YP52_9SPHN</name>
<dbReference type="KEGG" id="ntd:EGO55_05605"/>
<dbReference type="EMBL" id="BASZ01000009">
    <property type="protein sequence ID" value="GAD50397.1"/>
    <property type="molecule type" value="Genomic_DNA"/>
</dbReference>
<feature type="domain" description="Fumarylacetoacetase-like C-terminal" evidence="3">
    <location>
        <begin position="75"/>
        <end position="278"/>
    </location>
</feature>
<dbReference type="GO" id="GO:0019752">
    <property type="term" value="P:carboxylic acid metabolic process"/>
    <property type="evidence" value="ECO:0007669"/>
    <property type="project" value="UniProtKB-ARBA"/>
</dbReference>
<protein>
    <submittedName>
        <fullName evidence="4">Fumarylacetoacetate hydrolase family protein</fullName>
    </submittedName>
</protein>
<dbReference type="OrthoDB" id="5197601at2"/>
<dbReference type="Pfam" id="PF01557">
    <property type="entry name" value="FAA_hydrolase"/>
    <property type="match status" value="1"/>
</dbReference>
<keyword evidence="5" id="KW-1185">Reference proteome</keyword>
<dbReference type="GO" id="GO:0016787">
    <property type="term" value="F:hydrolase activity"/>
    <property type="evidence" value="ECO:0007669"/>
    <property type="project" value="UniProtKB-KW"/>
</dbReference>
<dbReference type="Proteomes" id="UP000016568">
    <property type="component" value="Unassembled WGS sequence"/>
</dbReference>
<reference evidence="4 5" key="1">
    <citation type="submission" date="2013-09" db="EMBL/GenBank/DDBJ databases">
        <title>Whole genome shotgun sequence of Novosphingobium tardaugens NBRC 16725.</title>
        <authorList>
            <person name="Isaki S."/>
            <person name="Hosoyama A."/>
            <person name="Tsuchikane K."/>
            <person name="Katsumata H."/>
            <person name="Ando Y."/>
            <person name="Yamazaki S."/>
            <person name="Fujita N."/>
        </authorList>
    </citation>
    <scope>NUCLEOTIDE SEQUENCE [LARGE SCALE GENOMIC DNA]</scope>
    <source>
        <strain evidence="4 5">NBRC 16725</strain>
    </source>
</reference>
<dbReference type="InterPro" id="IPR036663">
    <property type="entry name" value="Fumarylacetoacetase_C_sf"/>
</dbReference>
<keyword evidence="4" id="KW-0378">Hydrolase</keyword>
<dbReference type="GO" id="GO:0046872">
    <property type="term" value="F:metal ion binding"/>
    <property type="evidence" value="ECO:0007669"/>
    <property type="project" value="UniProtKB-KW"/>
</dbReference>
<dbReference type="InterPro" id="IPR051121">
    <property type="entry name" value="FAH"/>
</dbReference>
<keyword evidence="2" id="KW-0479">Metal-binding</keyword>
<accession>U2YP52</accession>
<evidence type="ECO:0000256" key="2">
    <source>
        <dbReference type="ARBA" id="ARBA00022723"/>
    </source>
</evidence>
<dbReference type="Gene3D" id="3.90.850.10">
    <property type="entry name" value="Fumarylacetoacetase-like, C-terminal domain"/>
    <property type="match status" value="1"/>
</dbReference>
<proteinExistence type="inferred from homology"/>
<dbReference type="PANTHER" id="PTHR42796:SF4">
    <property type="entry name" value="FUMARYLACETOACETATE HYDROLASE DOMAIN-CONTAINING PROTEIN 2A"/>
    <property type="match status" value="1"/>
</dbReference>
<dbReference type="FunFam" id="3.90.850.10:FF:000002">
    <property type="entry name" value="2-hydroxyhepta-2,4-diene-1,7-dioate isomerase"/>
    <property type="match status" value="1"/>
</dbReference>
<gene>
    <name evidence="4" type="ORF">NT2_09_00050</name>
</gene>
<dbReference type="eggNOG" id="COG0179">
    <property type="taxonomic scope" value="Bacteria"/>
</dbReference>
<comment type="similarity">
    <text evidence="1">Belongs to the FAH family.</text>
</comment>
<dbReference type="PANTHER" id="PTHR42796">
    <property type="entry name" value="FUMARYLACETOACETATE HYDROLASE DOMAIN-CONTAINING PROTEIN 2A-RELATED"/>
    <property type="match status" value="1"/>
</dbReference>
<dbReference type="GO" id="GO:0016853">
    <property type="term" value="F:isomerase activity"/>
    <property type="evidence" value="ECO:0007669"/>
    <property type="project" value="UniProtKB-ARBA"/>
</dbReference>
<evidence type="ECO:0000259" key="3">
    <source>
        <dbReference type="Pfam" id="PF01557"/>
    </source>
</evidence>
<sequence>MKIARYEIAGQIELGITDGQSMASISRNISGAGNDMIALIQRWDELGPQVETLLANPDHALSELRLLAPIARPGKIWGIGLNYADHASEAGIELPEHQTWFVKASTSANGPFDPVQLPVASAALDYEAELVAVIGRGGRHIPAESAGDAIFGYCVGNDVSVRDWQLRTGQFSIGKSFDSHAPFGPWIVTADEIDAATLGIRSFVNGEMRQNSNTSHLIFSPAQQVAHLSQAMTLEAGDLLFTGTPGGVGAAMTPPRFLGEGDVVRVEIDGIGHIENRVEKERPA</sequence>
<dbReference type="AlphaFoldDB" id="U2YP52"/>